<dbReference type="InterPro" id="IPR003594">
    <property type="entry name" value="HATPase_dom"/>
</dbReference>
<dbReference type="Pfam" id="PF00672">
    <property type="entry name" value="HAMP"/>
    <property type="match status" value="1"/>
</dbReference>
<evidence type="ECO:0000259" key="16">
    <source>
        <dbReference type="PROSITE" id="PS50885"/>
    </source>
</evidence>
<dbReference type="SUPFAM" id="SSF55874">
    <property type="entry name" value="ATPase domain of HSP90 chaperone/DNA topoisomerase II/histidine kinase"/>
    <property type="match status" value="1"/>
</dbReference>
<keyword evidence="10" id="KW-0067">ATP-binding</keyword>
<dbReference type="GO" id="GO:0005886">
    <property type="term" value="C:plasma membrane"/>
    <property type="evidence" value="ECO:0007669"/>
    <property type="project" value="UniProtKB-SubCell"/>
</dbReference>
<dbReference type="InterPro" id="IPR036890">
    <property type="entry name" value="HATPase_C_sf"/>
</dbReference>
<dbReference type="InterPro" id="IPR005467">
    <property type="entry name" value="His_kinase_dom"/>
</dbReference>
<keyword evidence="18" id="KW-1185">Reference proteome</keyword>
<dbReference type="InterPro" id="IPR036097">
    <property type="entry name" value="HisK_dim/P_sf"/>
</dbReference>
<feature type="domain" description="HAMP" evidence="16">
    <location>
        <begin position="196"/>
        <end position="248"/>
    </location>
</feature>
<evidence type="ECO:0000256" key="10">
    <source>
        <dbReference type="ARBA" id="ARBA00022840"/>
    </source>
</evidence>
<comment type="catalytic activity">
    <reaction evidence="1">
        <text>ATP + protein L-histidine = ADP + protein N-phospho-L-histidine.</text>
        <dbReference type="EC" id="2.7.13.3"/>
    </reaction>
</comment>
<keyword evidence="8" id="KW-0547">Nucleotide-binding</keyword>
<dbReference type="Gene3D" id="1.10.287.130">
    <property type="match status" value="1"/>
</dbReference>
<dbReference type="PROSITE" id="PS50885">
    <property type="entry name" value="HAMP"/>
    <property type="match status" value="1"/>
</dbReference>
<dbReference type="SMART" id="SM00304">
    <property type="entry name" value="HAMP"/>
    <property type="match status" value="1"/>
</dbReference>
<dbReference type="SMART" id="SM00388">
    <property type="entry name" value="HisKA"/>
    <property type="match status" value="1"/>
</dbReference>
<dbReference type="RefSeq" id="WP_011971788.1">
    <property type="nucleotide sequence ID" value="NC_009633.1"/>
</dbReference>
<dbReference type="FunFam" id="1.10.287.130:FF:000001">
    <property type="entry name" value="Two-component sensor histidine kinase"/>
    <property type="match status" value="1"/>
</dbReference>
<dbReference type="Gene3D" id="6.10.340.10">
    <property type="match status" value="1"/>
</dbReference>
<evidence type="ECO:0000256" key="14">
    <source>
        <dbReference type="SAM" id="Phobius"/>
    </source>
</evidence>
<dbReference type="PANTHER" id="PTHR45528:SF1">
    <property type="entry name" value="SENSOR HISTIDINE KINASE CPXA"/>
    <property type="match status" value="1"/>
</dbReference>
<evidence type="ECO:0000313" key="18">
    <source>
        <dbReference type="Proteomes" id="UP000001572"/>
    </source>
</evidence>
<dbReference type="STRING" id="293826.Amet_0655"/>
<keyword evidence="4" id="KW-1003">Cell membrane</keyword>
<keyword evidence="7 14" id="KW-0812">Transmembrane</keyword>
<dbReference type="PRINTS" id="PR00344">
    <property type="entry name" value="BCTRLSENSOR"/>
</dbReference>
<dbReference type="AlphaFoldDB" id="A6TL12"/>
<evidence type="ECO:0000256" key="13">
    <source>
        <dbReference type="ARBA" id="ARBA00023136"/>
    </source>
</evidence>
<dbReference type="PROSITE" id="PS50109">
    <property type="entry name" value="HIS_KIN"/>
    <property type="match status" value="1"/>
</dbReference>
<protein>
    <recommendedName>
        <fullName evidence="3">histidine kinase</fullName>
        <ecNumber evidence="3">2.7.13.3</ecNumber>
    </recommendedName>
</protein>
<dbReference type="Pfam" id="PF00512">
    <property type="entry name" value="HisKA"/>
    <property type="match status" value="1"/>
</dbReference>
<evidence type="ECO:0000256" key="12">
    <source>
        <dbReference type="ARBA" id="ARBA00023012"/>
    </source>
</evidence>
<dbReference type="SUPFAM" id="SSF47384">
    <property type="entry name" value="Homodimeric domain of signal transducing histidine kinase"/>
    <property type="match status" value="1"/>
</dbReference>
<dbReference type="eggNOG" id="COG5002">
    <property type="taxonomic scope" value="Bacteria"/>
</dbReference>
<dbReference type="CDD" id="cd00075">
    <property type="entry name" value="HATPase"/>
    <property type="match status" value="1"/>
</dbReference>
<dbReference type="CDD" id="cd00082">
    <property type="entry name" value="HisKA"/>
    <property type="match status" value="1"/>
</dbReference>
<evidence type="ECO:0000256" key="11">
    <source>
        <dbReference type="ARBA" id="ARBA00022989"/>
    </source>
</evidence>
<name>A6TL12_ALKMQ</name>
<evidence type="ECO:0000259" key="15">
    <source>
        <dbReference type="PROSITE" id="PS50109"/>
    </source>
</evidence>
<dbReference type="InterPro" id="IPR050398">
    <property type="entry name" value="HssS/ArlS-like"/>
</dbReference>
<dbReference type="SUPFAM" id="SSF158472">
    <property type="entry name" value="HAMP domain-like"/>
    <property type="match status" value="1"/>
</dbReference>
<dbReference type="InterPro" id="IPR004358">
    <property type="entry name" value="Sig_transdc_His_kin-like_C"/>
</dbReference>
<dbReference type="GO" id="GO:0000155">
    <property type="term" value="F:phosphorelay sensor kinase activity"/>
    <property type="evidence" value="ECO:0007669"/>
    <property type="project" value="InterPro"/>
</dbReference>
<dbReference type="Proteomes" id="UP000001572">
    <property type="component" value="Chromosome"/>
</dbReference>
<dbReference type="EC" id="2.7.13.3" evidence="3"/>
<evidence type="ECO:0000256" key="2">
    <source>
        <dbReference type="ARBA" id="ARBA00004651"/>
    </source>
</evidence>
<dbReference type="CDD" id="cd06225">
    <property type="entry name" value="HAMP"/>
    <property type="match status" value="1"/>
</dbReference>
<evidence type="ECO:0000256" key="7">
    <source>
        <dbReference type="ARBA" id="ARBA00022692"/>
    </source>
</evidence>
<evidence type="ECO:0000256" key="9">
    <source>
        <dbReference type="ARBA" id="ARBA00022777"/>
    </source>
</evidence>
<keyword evidence="6 17" id="KW-0808">Transferase</keyword>
<feature type="domain" description="Histidine kinase" evidence="15">
    <location>
        <begin position="263"/>
        <end position="482"/>
    </location>
</feature>
<gene>
    <name evidence="17" type="ordered locus">Amet_0655</name>
</gene>
<dbReference type="Gene3D" id="3.30.565.10">
    <property type="entry name" value="Histidine kinase-like ATPase, C-terminal domain"/>
    <property type="match status" value="1"/>
</dbReference>
<dbReference type="InterPro" id="IPR003661">
    <property type="entry name" value="HisK_dim/P_dom"/>
</dbReference>
<keyword evidence="9 17" id="KW-0418">Kinase</keyword>
<accession>A6TL12</accession>
<keyword evidence="12" id="KW-0902">Two-component regulatory system</keyword>
<evidence type="ECO:0000256" key="6">
    <source>
        <dbReference type="ARBA" id="ARBA00022679"/>
    </source>
</evidence>
<evidence type="ECO:0000313" key="17">
    <source>
        <dbReference type="EMBL" id="ABR46880.1"/>
    </source>
</evidence>
<evidence type="ECO:0000256" key="4">
    <source>
        <dbReference type="ARBA" id="ARBA00022475"/>
    </source>
</evidence>
<dbReference type="KEGG" id="amt:Amet_0655"/>
<dbReference type="eggNOG" id="COG2770">
    <property type="taxonomic scope" value="Bacteria"/>
</dbReference>
<evidence type="ECO:0000256" key="8">
    <source>
        <dbReference type="ARBA" id="ARBA00022741"/>
    </source>
</evidence>
<dbReference type="EMBL" id="CP000724">
    <property type="protein sequence ID" value="ABR46880.1"/>
    <property type="molecule type" value="Genomic_DNA"/>
</dbReference>
<keyword evidence="11 14" id="KW-1133">Transmembrane helix</keyword>
<feature type="transmembrane region" description="Helical" evidence="14">
    <location>
        <begin position="174"/>
        <end position="195"/>
    </location>
</feature>
<evidence type="ECO:0000256" key="1">
    <source>
        <dbReference type="ARBA" id="ARBA00000085"/>
    </source>
</evidence>
<reference evidence="18" key="1">
    <citation type="journal article" date="2016" name="Genome Announc.">
        <title>Complete genome sequence of Alkaliphilus metalliredigens strain QYMF, an alkaliphilic and metal-reducing bacterium isolated from borax-contaminated leachate ponds.</title>
        <authorList>
            <person name="Hwang C."/>
            <person name="Copeland A."/>
            <person name="Lucas S."/>
            <person name="Lapidus A."/>
            <person name="Barry K."/>
            <person name="Detter J.C."/>
            <person name="Glavina Del Rio T."/>
            <person name="Hammon N."/>
            <person name="Israni S."/>
            <person name="Dalin E."/>
            <person name="Tice H."/>
            <person name="Pitluck S."/>
            <person name="Chertkov O."/>
            <person name="Brettin T."/>
            <person name="Bruce D."/>
            <person name="Han C."/>
            <person name="Schmutz J."/>
            <person name="Larimer F."/>
            <person name="Land M.L."/>
            <person name="Hauser L."/>
            <person name="Kyrpides N."/>
            <person name="Mikhailova N."/>
            <person name="Ye Q."/>
            <person name="Zhou J."/>
            <person name="Richardson P."/>
            <person name="Fields M.W."/>
        </authorList>
    </citation>
    <scope>NUCLEOTIDE SEQUENCE [LARGE SCALE GENOMIC DNA]</scope>
    <source>
        <strain evidence="18">QYMF</strain>
    </source>
</reference>
<evidence type="ECO:0000256" key="3">
    <source>
        <dbReference type="ARBA" id="ARBA00012438"/>
    </source>
</evidence>
<sequence length="496" mass="56896">MTIKWRLRISYIAMLIIPCILMLIGGWLLSEVLDYGGNYELLENHNPLEKTLDISQQMLGVINRQILEDPDQLANQDYIKQLESGVALSNAGMIIRKDDEIIHVPEFLEERKNEITLLPFKGEGIQGESILGNPKEMIQMRLYDFYFSDSSEGSVYLVVNTLPLRAGLLKLRKLFTIFSLLALGLTNGILTILVYRSIITPLKELQYASNEIREGNLDYTIDNHFHDEFGEAIKSFEGMRGKLKESLESQQQYEENRKILISNISHDLKTPITSIKGYIEGIKDGVADTPEKMDKYIGTIYKKAEDMDHLIENLFLLSKLDLQKLPFDFKVFDIVGYLKDIGEELNFDLKKKQIQLSLKLPEENIMINADGNNLRRVITNVVDNCIKYADRTPIEIHLTLKNRKEDVLVEIQDNGRGISKEALPHIFDDFYRADPSRNANTVGSGLGLAIFKKIIEEHDGTVWIESEVNQGTRVYFTLPKYAREEQTDEKDIDSRR</sequence>
<organism evidence="17 18">
    <name type="scientific">Alkaliphilus metalliredigens (strain QYMF)</name>
    <dbReference type="NCBI Taxonomy" id="293826"/>
    <lineage>
        <taxon>Bacteria</taxon>
        <taxon>Bacillati</taxon>
        <taxon>Bacillota</taxon>
        <taxon>Clostridia</taxon>
        <taxon>Peptostreptococcales</taxon>
        <taxon>Natronincolaceae</taxon>
        <taxon>Alkaliphilus</taxon>
    </lineage>
</organism>
<dbReference type="FunFam" id="3.30.565.10:FF:000006">
    <property type="entry name" value="Sensor histidine kinase WalK"/>
    <property type="match status" value="1"/>
</dbReference>
<dbReference type="Pfam" id="PF02518">
    <property type="entry name" value="HATPase_c"/>
    <property type="match status" value="1"/>
</dbReference>
<dbReference type="SMART" id="SM00387">
    <property type="entry name" value="HATPase_c"/>
    <property type="match status" value="1"/>
</dbReference>
<evidence type="ECO:0000256" key="5">
    <source>
        <dbReference type="ARBA" id="ARBA00022553"/>
    </source>
</evidence>
<dbReference type="InterPro" id="IPR003660">
    <property type="entry name" value="HAMP_dom"/>
</dbReference>
<comment type="subcellular location">
    <subcellularLocation>
        <location evidence="2">Cell membrane</location>
        <topology evidence="2">Multi-pass membrane protein</topology>
    </subcellularLocation>
</comment>
<dbReference type="GO" id="GO:0005524">
    <property type="term" value="F:ATP binding"/>
    <property type="evidence" value="ECO:0007669"/>
    <property type="project" value="UniProtKB-KW"/>
</dbReference>
<dbReference type="HOGENOM" id="CLU_000445_89_6_9"/>
<dbReference type="OrthoDB" id="335833at2"/>
<dbReference type="PANTHER" id="PTHR45528">
    <property type="entry name" value="SENSOR HISTIDINE KINASE CPXA"/>
    <property type="match status" value="1"/>
</dbReference>
<keyword evidence="5" id="KW-0597">Phosphoprotein</keyword>
<proteinExistence type="predicted"/>
<feature type="transmembrane region" description="Helical" evidence="14">
    <location>
        <begin position="12"/>
        <end position="30"/>
    </location>
</feature>
<keyword evidence="13 14" id="KW-0472">Membrane</keyword>